<dbReference type="PANTHER" id="PTHR37945:SF1">
    <property type="entry name" value="EXTRACELLULAR TUNGSTATE BINDING PROTEIN"/>
    <property type="match status" value="1"/>
</dbReference>
<evidence type="ECO:0000259" key="2">
    <source>
        <dbReference type="Pfam" id="PF12849"/>
    </source>
</evidence>
<dbReference type="AlphaFoldDB" id="A0A1G9CYK6"/>
<keyword evidence="4" id="KW-1185">Reference proteome</keyword>
<reference evidence="3 4" key="1">
    <citation type="submission" date="2016-10" db="EMBL/GenBank/DDBJ databases">
        <authorList>
            <person name="de Groot N.N."/>
        </authorList>
    </citation>
    <scope>NUCLEOTIDE SEQUENCE [LARGE SCALE GENOMIC DNA]</scope>
    <source>
        <strain evidence="3 4">DSM 25294</strain>
    </source>
</reference>
<sequence length="269" mass="28805">MKKLFLSAMLMAFAAGAAGADVMKMAVTTSFHNSGLSEILLPEIKADLDLEVQLLVVGTGQAIRLGEAGDVDAILVHSRPAEERFLAEGYGTHRTEIMYNDFVLIGPADDPAGIADAGSATAALVAISEQKIPFVSRGDDSGTHKMELSLWDGAGVGEDVRQVEWYKQAGSGMGATLNTASGLNAYVMSDRASWLKFGNKGDLELLFAGDPVLFNQYAYLPVNPEKHPHVKADLAGKLEAWLVSDRAKALIDGYRLEGEQLFTFNAGQN</sequence>
<feature type="chain" id="PRO_5011735961" evidence="1">
    <location>
        <begin position="21"/>
        <end position="269"/>
    </location>
</feature>
<dbReference type="SUPFAM" id="SSF53850">
    <property type="entry name" value="Periplasmic binding protein-like II"/>
    <property type="match status" value="1"/>
</dbReference>
<accession>A0A1G9CYK6</accession>
<dbReference type="InterPro" id="IPR024370">
    <property type="entry name" value="PBP_domain"/>
</dbReference>
<feature type="signal peptide" evidence="1">
    <location>
        <begin position="1"/>
        <end position="20"/>
    </location>
</feature>
<proteinExistence type="predicted"/>
<dbReference type="Proteomes" id="UP000199382">
    <property type="component" value="Unassembled WGS sequence"/>
</dbReference>
<evidence type="ECO:0000313" key="4">
    <source>
        <dbReference type="Proteomes" id="UP000199382"/>
    </source>
</evidence>
<evidence type="ECO:0000313" key="3">
    <source>
        <dbReference type="EMBL" id="SDK56703.1"/>
    </source>
</evidence>
<dbReference type="STRING" id="571298.SAMN04488026_10457"/>
<evidence type="ECO:0000256" key="1">
    <source>
        <dbReference type="SAM" id="SignalP"/>
    </source>
</evidence>
<dbReference type="PANTHER" id="PTHR37945">
    <property type="entry name" value="EXTRACELLULAR TUNGSTATE BINDING PROTEIN"/>
    <property type="match status" value="1"/>
</dbReference>
<organism evidence="3 4">
    <name type="scientific">Aliiruegeria lutimaris</name>
    <dbReference type="NCBI Taxonomy" id="571298"/>
    <lineage>
        <taxon>Bacteria</taxon>
        <taxon>Pseudomonadati</taxon>
        <taxon>Pseudomonadota</taxon>
        <taxon>Alphaproteobacteria</taxon>
        <taxon>Rhodobacterales</taxon>
        <taxon>Roseobacteraceae</taxon>
        <taxon>Aliiruegeria</taxon>
    </lineage>
</organism>
<dbReference type="RefSeq" id="WP_093160115.1">
    <property type="nucleotide sequence ID" value="NZ_FNEK01000045.1"/>
</dbReference>
<gene>
    <name evidence="3" type="ORF">SAMN04488026_10457</name>
</gene>
<dbReference type="OrthoDB" id="186379at2"/>
<protein>
    <submittedName>
        <fullName evidence="3">Tungstate transport system substrate-binding protein</fullName>
    </submittedName>
</protein>
<name>A0A1G9CYK6_9RHOB</name>
<dbReference type="InterPro" id="IPR052738">
    <property type="entry name" value="ABC-Tungstate_binding"/>
</dbReference>
<dbReference type="EMBL" id="FNEK01000045">
    <property type="protein sequence ID" value="SDK56703.1"/>
    <property type="molecule type" value="Genomic_DNA"/>
</dbReference>
<keyword evidence="1" id="KW-0732">Signal</keyword>
<feature type="domain" description="PBP" evidence="2">
    <location>
        <begin position="18"/>
        <end position="246"/>
    </location>
</feature>
<dbReference type="Gene3D" id="3.40.190.10">
    <property type="entry name" value="Periplasmic binding protein-like II"/>
    <property type="match status" value="2"/>
</dbReference>
<dbReference type="Pfam" id="PF12849">
    <property type="entry name" value="PBP_like_2"/>
    <property type="match status" value="1"/>
</dbReference>